<dbReference type="GO" id="GO:0090374">
    <property type="term" value="P:oligopeptide export from mitochondrion"/>
    <property type="evidence" value="ECO:0007669"/>
    <property type="project" value="TreeGrafter"/>
</dbReference>
<feature type="transmembrane region" description="Helical" evidence="6">
    <location>
        <begin position="20"/>
        <end position="41"/>
    </location>
</feature>
<evidence type="ECO:0000256" key="4">
    <source>
        <dbReference type="ARBA" id="ARBA00023136"/>
    </source>
</evidence>
<dbReference type="SUPFAM" id="SSF90123">
    <property type="entry name" value="ABC transporter transmembrane region"/>
    <property type="match status" value="1"/>
</dbReference>
<dbReference type="AlphaFoldDB" id="A0A0L0G745"/>
<dbReference type="InterPro" id="IPR003439">
    <property type="entry name" value="ABC_transporter-like_ATP-bd"/>
</dbReference>
<feature type="transmembrane region" description="Helical" evidence="6">
    <location>
        <begin position="145"/>
        <end position="164"/>
    </location>
</feature>
<evidence type="ECO:0000259" key="7">
    <source>
        <dbReference type="PROSITE" id="PS50929"/>
    </source>
</evidence>
<keyword evidence="9" id="KW-1185">Reference proteome</keyword>
<dbReference type="Pfam" id="PF00005">
    <property type="entry name" value="ABC_tran"/>
    <property type="match status" value="1"/>
</dbReference>
<dbReference type="SUPFAM" id="SSF52540">
    <property type="entry name" value="P-loop containing nucleoside triphosphate hydrolases"/>
    <property type="match status" value="1"/>
</dbReference>
<dbReference type="Proteomes" id="UP000054560">
    <property type="component" value="Unassembled WGS sequence"/>
</dbReference>
<sequence>MLTRNVVQIIGALFIMFYYSWRLTSVILSVVPVICIGAVVYGRQVRGLRKRFQDTLAKAAKTAEESISSVRTVRAFANEDKASDKYNEDITDSFGIGVKTALAAGGFFGAVSFLFQGAIVLVLWYGGTLVLDGHMTTGLLTTFMLYTLTTAMSIGVLSSVYGDLMQAVGASDRLFKLLDTLPQIEPDFDPTQSPQTKRKRTSSSVVTSYGALRTPSQRASATAAQNLHSQSAQSHAHATQRSYGDVEAPSTATVSTALRSARPAPATKTLGQGWGQISVPVMTSTRQQPHTRIRGHIEFRDVSFAYPSRSDVMVIDDVSLTVAQGSVVALVGPSGGGKSTIISLLERFYDPVQGQVLVDGVDIRTHHPHEYRRQLALVGQEPVLFATTINENIAYGVEGATQEEVIQAAMKVCVL</sequence>
<evidence type="ECO:0000256" key="3">
    <source>
        <dbReference type="ARBA" id="ARBA00022989"/>
    </source>
</evidence>
<dbReference type="InterPro" id="IPR011527">
    <property type="entry name" value="ABC1_TM_dom"/>
</dbReference>
<dbReference type="PANTHER" id="PTHR43394:SF1">
    <property type="entry name" value="ATP-BINDING CASSETTE SUB-FAMILY B MEMBER 10, MITOCHONDRIAL"/>
    <property type="match status" value="1"/>
</dbReference>
<gene>
    <name evidence="8" type="ORF">SARC_03051</name>
</gene>
<evidence type="ECO:0000256" key="1">
    <source>
        <dbReference type="ARBA" id="ARBA00004141"/>
    </source>
</evidence>
<comment type="subcellular location">
    <subcellularLocation>
        <location evidence="1">Membrane</location>
        <topology evidence="1">Multi-pass membrane protein</topology>
    </subcellularLocation>
</comment>
<dbReference type="RefSeq" id="XP_014158641.1">
    <property type="nucleotide sequence ID" value="XM_014303166.1"/>
</dbReference>
<keyword evidence="3 6" id="KW-1133">Transmembrane helix</keyword>
<dbReference type="eggNOG" id="KOG0058">
    <property type="taxonomic scope" value="Eukaryota"/>
</dbReference>
<dbReference type="InterPro" id="IPR027417">
    <property type="entry name" value="P-loop_NTPase"/>
</dbReference>
<evidence type="ECO:0000313" key="8">
    <source>
        <dbReference type="EMBL" id="KNC84739.1"/>
    </source>
</evidence>
<feature type="transmembrane region" description="Helical" evidence="6">
    <location>
        <begin position="101"/>
        <end position="125"/>
    </location>
</feature>
<dbReference type="Gene3D" id="3.40.50.300">
    <property type="entry name" value="P-loop containing nucleotide triphosphate hydrolases"/>
    <property type="match status" value="1"/>
</dbReference>
<dbReference type="OrthoDB" id="6500128at2759"/>
<dbReference type="PROSITE" id="PS50929">
    <property type="entry name" value="ABC_TM1F"/>
    <property type="match status" value="1"/>
</dbReference>
<feature type="domain" description="ABC transmembrane type-1" evidence="7">
    <location>
        <begin position="2"/>
        <end position="166"/>
    </location>
</feature>
<dbReference type="GO" id="GO:0005524">
    <property type="term" value="F:ATP binding"/>
    <property type="evidence" value="ECO:0007669"/>
    <property type="project" value="InterPro"/>
</dbReference>
<dbReference type="STRING" id="667725.A0A0L0G745"/>
<reference evidence="8 9" key="1">
    <citation type="submission" date="2011-02" db="EMBL/GenBank/DDBJ databases">
        <title>The Genome Sequence of Sphaeroforma arctica JP610.</title>
        <authorList>
            <consortium name="The Broad Institute Genome Sequencing Platform"/>
            <person name="Russ C."/>
            <person name="Cuomo C."/>
            <person name="Young S.K."/>
            <person name="Zeng Q."/>
            <person name="Gargeya S."/>
            <person name="Alvarado L."/>
            <person name="Berlin A."/>
            <person name="Chapman S.B."/>
            <person name="Chen Z."/>
            <person name="Freedman E."/>
            <person name="Gellesch M."/>
            <person name="Goldberg J."/>
            <person name="Griggs A."/>
            <person name="Gujja S."/>
            <person name="Heilman E."/>
            <person name="Heiman D."/>
            <person name="Howarth C."/>
            <person name="Mehta T."/>
            <person name="Neiman D."/>
            <person name="Pearson M."/>
            <person name="Roberts A."/>
            <person name="Saif S."/>
            <person name="Shea T."/>
            <person name="Shenoy N."/>
            <person name="Sisk P."/>
            <person name="Stolte C."/>
            <person name="Sykes S."/>
            <person name="White J."/>
            <person name="Yandava C."/>
            <person name="Burger G."/>
            <person name="Gray M.W."/>
            <person name="Holland P.W.H."/>
            <person name="King N."/>
            <person name="Lang F.B.F."/>
            <person name="Roger A.J."/>
            <person name="Ruiz-Trillo I."/>
            <person name="Haas B."/>
            <person name="Nusbaum C."/>
            <person name="Birren B."/>
        </authorList>
    </citation>
    <scope>NUCLEOTIDE SEQUENCE [LARGE SCALE GENOMIC DNA]</scope>
    <source>
        <strain evidence="8 9">JP610</strain>
    </source>
</reference>
<dbReference type="InterPro" id="IPR039421">
    <property type="entry name" value="Type_1_exporter"/>
</dbReference>
<dbReference type="GeneID" id="25903555"/>
<accession>A0A0L0G745</accession>
<dbReference type="Gene3D" id="1.20.1560.10">
    <property type="entry name" value="ABC transporter type 1, transmembrane domain"/>
    <property type="match status" value="2"/>
</dbReference>
<feature type="region of interest" description="Disordered" evidence="5">
    <location>
        <begin position="186"/>
        <end position="272"/>
    </location>
</feature>
<protein>
    <recommendedName>
        <fullName evidence="7">ABC transmembrane type-1 domain-containing protein</fullName>
    </recommendedName>
</protein>
<evidence type="ECO:0000256" key="2">
    <source>
        <dbReference type="ARBA" id="ARBA00022692"/>
    </source>
</evidence>
<dbReference type="GO" id="GO:0016887">
    <property type="term" value="F:ATP hydrolysis activity"/>
    <property type="evidence" value="ECO:0007669"/>
    <property type="project" value="InterPro"/>
</dbReference>
<proteinExistence type="predicted"/>
<dbReference type="InterPro" id="IPR036640">
    <property type="entry name" value="ABC1_TM_sf"/>
</dbReference>
<evidence type="ECO:0000256" key="5">
    <source>
        <dbReference type="SAM" id="MobiDB-lite"/>
    </source>
</evidence>
<evidence type="ECO:0000313" key="9">
    <source>
        <dbReference type="Proteomes" id="UP000054560"/>
    </source>
</evidence>
<dbReference type="GO" id="GO:0005743">
    <property type="term" value="C:mitochondrial inner membrane"/>
    <property type="evidence" value="ECO:0007669"/>
    <property type="project" value="TreeGrafter"/>
</dbReference>
<feature type="compositionally biased region" description="Polar residues" evidence="5">
    <location>
        <begin position="214"/>
        <end position="242"/>
    </location>
</feature>
<dbReference type="eggNOG" id="KOG0055">
    <property type="taxonomic scope" value="Eukaryota"/>
</dbReference>
<evidence type="ECO:0000256" key="6">
    <source>
        <dbReference type="SAM" id="Phobius"/>
    </source>
</evidence>
<dbReference type="PANTHER" id="PTHR43394">
    <property type="entry name" value="ATP-DEPENDENT PERMEASE MDL1, MITOCHONDRIAL"/>
    <property type="match status" value="1"/>
</dbReference>
<dbReference type="Pfam" id="PF00664">
    <property type="entry name" value="ABC_membrane"/>
    <property type="match status" value="1"/>
</dbReference>
<dbReference type="EMBL" id="KQ241744">
    <property type="protein sequence ID" value="KNC84739.1"/>
    <property type="molecule type" value="Genomic_DNA"/>
</dbReference>
<organism evidence="8 9">
    <name type="scientific">Sphaeroforma arctica JP610</name>
    <dbReference type="NCBI Taxonomy" id="667725"/>
    <lineage>
        <taxon>Eukaryota</taxon>
        <taxon>Ichthyosporea</taxon>
        <taxon>Ichthyophonida</taxon>
        <taxon>Sphaeroforma</taxon>
    </lineage>
</organism>
<keyword evidence="2 6" id="KW-0812">Transmembrane</keyword>
<dbReference type="GO" id="GO:0015421">
    <property type="term" value="F:ABC-type oligopeptide transporter activity"/>
    <property type="evidence" value="ECO:0007669"/>
    <property type="project" value="TreeGrafter"/>
</dbReference>
<keyword evidence="4 6" id="KW-0472">Membrane</keyword>
<name>A0A0L0G745_9EUKA</name>